<dbReference type="PANTHER" id="PTHR47591">
    <property type="entry name" value="ZINC FINGER PROTEIN ZAT2-RELATED"/>
    <property type="match status" value="1"/>
</dbReference>
<dbReference type="OrthoDB" id="6077919at2759"/>
<feature type="region of interest" description="Disordered" evidence="2">
    <location>
        <begin position="265"/>
        <end position="285"/>
    </location>
</feature>
<dbReference type="PROSITE" id="PS50157">
    <property type="entry name" value="ZINC_FINGER_C2H2_2"/>
    <property type="match status" value="1"/>
</dbReference>
<gene>
    <name evidence="5" type="primary">LOC111293309</name>
</gene>
<dbReference type="PANTHER" id="PTHR47591:SF13">
    <property type="entry name" value="OS02G0293900 PROTEIN"/>
    <property type="match status" value="1"/>
</dbReference>
<organism evidence="4 5">
    <name type="scientific">Durio zibethinus</name>
    <name type="common">Durian</name>
    <dbReference type="NCBI Taxonomy" id="66656"/>
    <lineage>
        <taxon>Eukaryota</taxon>
        <taxon>Viridiplantae</taxon>
        <taxon>Streptophyta</taxon>
        <taxon>Embryophyta</taxon>
        <taxon>Tracheophyta</taxon>
        <taxon>Spermatophyta</taxon>
        <taxon>Magnoliopsida</taxon>
        <taxon>eudicotyledons</taxon>
        <taxon>Gunneridae</taxon>
        <taxon>Pentapetalae</taxon>
        <taxon>rosids</taxon>
        <taxon>malvids</taxon>
        <taxon>Malvales</taxon>
        <taxon>Malvaceae</taxon>
        <taxon>Helicteroideae</taxon>
        <taxon>Durio</taxon>
    </lineage>
</organism>
<evidence type="ECO:0000256" key="2">
    <source>
        <dbReference type="SAM" id="MobiDB-lite"/>
    </source>
</evidence>
<dbReference type="GO" id="GO:0008270">
    <property type="term" value="F:zinc ion binding"/>
    <property type="evidence" value="ECO:0007669"/>
    <property type="project" value="UniProtKB-KW"/>
</dbReference>
<keyword evidence="1" id="KW-0479">Metal-binding</keyword>
<keyword evidence="1" id="KW-0863">Zinc-finger</keyword>
<name>A0A6P5YMS2_DURZI</name>
<evidence type="ECO:0000256" key="1">
    <source>
        <dbReference type="PROSITE-ProRule" id="PRU00042"/>
    </source>
</evidence>
<dbReference type="KEGG" id="dzi:111293309"/>
<feature type="region of interest" description="Disordered" evidence="2">
    <location>
        <begin position="187"/>
        <end position="212"/>
    </location>
</feature>
<feature type="domain" description="C2H2-type" evidence="3">
    <location>
        <begin position="164"/>
        <end position="191"/>
    </location>
</feature>
<keyword evidence="1" id="KW-0862">Zinc</keyword>
<keyword evidence="4" id="KW-1185">Reference proteome</keyword>
<feature type="compositionally biased region" description="Gly residues" evidence="2">
    <location>
        <begin position="79"/>
        <end position="90"/>
    </location>
</feature>
<feature type="compositionally biased region" description="Low complexity" evidence="2">
    <location>
        <begin position="116"/>
        <end position="128"/>
    </location>
</feature>
<sequence>MTNPKESAEEKPSSSERQPQEKNSPQNPPGAQERTEKNESNVTQSEKGDEGDNVSGDQEKTGQNKTKATQNDGGTETEGSGGDNVRGQGDGDIQKGTPADLENEKNVTQTEKGQESGVSSGGSSASISARKRGRNGDPIHVGSSSGSGSKARMKGEMEIPSCAPACYVCKRTFASWKAVFGHLRSHRRQTPGAFPPPTFTPEGSPERNNKGGKALKEQLAPALLNLARGAIQKMSQDSNTTVAAEVTSSSRRDLDIDLNEPITSFLLDLNNPPPTEKDDDDDDKI</sequence>
<evidence type="ECO:0000313" key="4">
    <source>
        <dbReference type="Proteomes" id="UP000515121"/>
    </source>
</evidence>
<feature type="compositionally biased region" description="Basic and acidic residues" evidence="2">
    <location>
        <begin position="1"/>
        <end position="20"/>
    </location>
</feature>
<proteinExistence type="predicted"/>
<evidence type="ECO:0000313" key="5">
    <source>
        <dbReference type="RefSeq" id="XP_022741828.1"/>
    </source>
</evidence>
<feature type="region of interest" description="Disordered" evidence="2">
    <location>
        <begin position="1"/>
        <end position="156"/>
    </location>
</feature>
<dbReference type="RefSeq" id="XP_022741828.1">
    <property type="nucleotide sequence ID" value="XM_022886093.1"/>
</dbReference>
<dbReference type="Proteomes" id="UP000515121">
    <property type="component" value="Unplaced"/>
</dbReference>
<dbReference type="AlphaFoldDB" id="A0A6P5YMS2"/>
<evidence type="ECO:0000259" key="3">
    <source>
        <dbReference type="PROSITE" id="PS50157"/>
    </source>
</evidence>
<dbReference type="InterPro" id="IPR013087">
    <property type="entry name" value="Znf_C2H2_type"/>
</dbReference>
<reference evidence="5" key="1">
    <citation type="submission" date="2025-08" db="UniProtKB">
        <authorList>
            <consortium name="RefSeq"/>
        </authorList>
    </citation>
    <scope>IDENTIFICATION</scope>
    <source>
        <tissue evidence="5">Fruit stalk</tissue>
    </source>
</reference>
<protein>
    <submittedName>
        <fullName evidence="5">Uncharacterized protein LOC111293309</fullName>
    </submittedName>
</protein>
<dbReference type="GeneID" id="111293309"/>
<accession>A0A6P5YMS2</accession>
<dbReference type="PROSITE" id="PS00028">
    <property type="entry name" value="ZINC_FINGER_C2H2_1"/>
    <property type="match status" value="1"/>
</dbReference>